<sequence length="312" mass="36491">MLDATDLSPVDFRFDPNLGTSVRDRIRDAADNLIRRPFYKILYKKKFAQQPYPINLVLPAKGMSTLAKRHWVDRYLKIQNSRLLVIGCGTAWDFGSYLRFKPKEIVGIDLYNFEGCWQKVQAYVNKAGLQTKVSFHQADIAELNPKNMGEFDIICSDAVFEHCRDLENVLKTLYNLLRRQGVMYASYGPLWYCWNGDHFSGRDRIEEGYNHLLLDPVAYKDYYYTHLRDADFELQNGGRYIELDLFSKLSSREYFDLYNQVGFRIKSVIVDFHVKANSLRSTPLFKQLIFKFPHLTADDFLIRGHLIILGKH</sequence>
<dbReference type="Pfam" id="PF08241">
    <property type="entry name" value="Methyltransf_11"/>
    <property type="match status" value="1"/>
</dbReference>
<dbReference type="SUPFAM" id="SSF53335">
    <property type="entry name" value="S-adenosyl-L-methionine-dependent methyltransferases"/>
    <property type="match status" value="1"/>
</dbReference>
<keyword evidence="3" id="KW-1185">Reference proteome</keyword>
<evidence type="ECO:0000313" key="3">
    <source>
        <dbReference type="Proteomes" id="UP001442494"/>
    </source>
</evidence>
<feature type="domain" description="Methyltransferase type 11" evidence="1">
    <location>
        <begin position="85"/>
        <end position="184"/>
    </location>
</feature>
<protein>
    <submittedName>
        <fullName evidence="2">Class I SAM-dependent methyltransferase</fullName>
    </submittedName>
</protein>
<gene>
    <name evidence="2" type="ORF">NDI37_14470</name>
</gene>
<dbReference type="Proteomes" id="UP001442494">
    <property type="component" value="Unassembled WGS sequence"/>
</dbReference>
<evidence type="ECO:0000259" key="1">
    <source>
        <dbReference type="Pfam" id="PF08241"/>
    </source>
</evidence>
<dbReference type="EMBL" id="JAMPKK010000030">
    <property type="protein sequence ID" value="MEP0865671.1"/>
    <property type="molecule type" value="Genomic_DNA"/>
</dbReference>
<evidence type="ECO:0000313" key="2">
    <source>
        <dbReference type="EMBL" id="MEP0865671.1"/>
    </source>
</evidence>
<keyword evidence="2" id="KW-0489">Methyltransferase</keyword>
<dbReference type="Gene3D" id="3.40.50.150">
    <property type="entry name" value="Vaccinia Virus protein VP39"/>
    <property type="match status" value="1"/>
</dbReference>
<dbReference type="RefSeq" id="WP_190419323.1">
    <property type="nucleotide sequence ID" value="NZ_JAMPKK010000030.1"/>
</dbReference>
<reference evidence="2 3" key="1">
    <citation type="submission" date="2022-04" db="EMBL/GenBank/DDBJ databases">
        <title>Positive selection, recombination, and allopatry shape intraspecific diversity of widespread and dominant cyanobacteria.</title>
        <authorList>
            <person name="Wei J."/>
            <person name="Shu W."/>
            <person name="Hu C."/>
        </authorList>
    </citation>
    <scope>NUCLEOTIDE SEQUENCE [LARGE SCALE GENOMIC DNA]</scope>
    <source>
        <strain evidence="2 3">GB2-A5</strain>
    </source>
</reference>
<comment type="caution">
    <text evidence="2">The sequence shown here is derived from an EMBL/GenBank/DDBJ whole genome shotgun (WGS) entry which is preliminary data.</text>
</comment>
<dbReference type="CDD" id="cd02440">
    <property type="entry name" value="AdoMet_MTases"/>
    <property type="match status" value="1"/>
</dbReference>
<organism evidence="2 3">
    <name type="scientific">Funiculus sociatus GB2-A5</name>
    <dbReference type="NCBI Taxonomy" id="2933946"/>
    <lineage>
        <taxon>Bacteria</taxon>
        <taxon>Bacillati</taxon>
        <taxon>Cyanobacteriota</taxon>
        <taxon>Cyanophyceae</taxon>
        <taxon>Coleofasciculales</taxon>
        <taxon>Coleofasciculaceae</taxon>
        <taxon>Funiculus</taxon>
    </lineage>
</organism>
<dbReference type="InterPro" id="IPR029063">
    <property type="entry name" value="SAM-dependent_MTases_sf"/>
</dbReference>
<dbReference type="InterPro" id="IPR013216">
    <property type="entry name" value="Methyltransf_11"/>
</dbReference>
<name>A0ABV0JSK7_9CYAN</name>
<dbReference type="PANTHER" id="PTHR43861">
    <property type="entry name" value="TRANS-ACONITATE 2-METHYLTRANSFERASE-RELATED"/>
    <property type="match status" value="1"/>
</dbReference>
<proteinExistence type="predicted"/>
<dbReference type="GO" id="GO:0032259">
    <property type="term" value="P:methylation"/>
    <property type="evidence" value="ECO:0007669"/>
    <property type="project" value="UniProtKB-KW"/>
</dbReference>
<keyword evidence="2" id="KW-0808">Transferase</keyword>
<dbReference type="GO" id="GO:0008168">
    <property type="term" value="F:methyltransferase activity"/>
    <property type="evidence" value="ECO:0007669"/>
    <property type="project" value="UniProtKB-KW"/>
</dbReference>
<accession>A0ABV0JSK7</accession>